<dbReference type="Proteomes" id="UP001497535">
    <property type="component" value="Unassembled WGS sequence"/>
</dbReference>
<keyword evidence="2" id="KW-1185">Reference proteome</keyword>
<comment type="caution">
    <text evidence="1">The sequence shown here is derived from an EMBL/GenBank/DDBJ whole genome shotgun (WGS) entry which is preliminary data.</text>
</comment>
<sequence length="566" mass="63047">MSKSPEEATAKSSSCNSSPINVEDDRRHYVASPLATEFNKGDDNNASDNVVDNVKDNSNGNDQEEQPIPVSGNLFFIFYDEETCEDTQQQQQDQTYDSFGQQIETHPNDSFNEIDDISIAGEINDYLLKNNVNFAEFNTVVDMWGFCDAISAQHGGLPDSLLKDAFCIVLEGFLNHAQNNSWQRQHLDNMLRMWKVEMLKSKSTPRPTKFVAAPFSDTIGTEKHNLDRESTLEKQEESKDQTATPEQSQASEEAIKTAKRQKREMQRRKRKLAAIMGVGQVLSSARRKMATEDAEVEVKEDEFGNFLIGGMPLSFESWGQLNRVKDNDIVHVGIEPPSKSNSVSPTHPNGFVSSQKQQQRDLSMAEKYPTVSEVEMPSNDIQPTTTSGIPSSVAGTSASKEVKDLTPVKSPIPPPPKEKDEGELSSSEPSDKPTSSEESSDDESQQKSFTFKRNAALLKKNIESRPSQRPPQQQERKRIKKDERQQGGQQGASSAQNLQQLLQKCFDLRGRIVRKLSIQQKAMFMDLLKQSMAGTLQQGVQNLQQQQAMALLMNTINASGIGSSSS</sequence>
<proteinExistence type="predicted"/>
<accession>A0ACB1AL27</accession>
<evidence type="ECO:0000313" key="1">
    <source>
        <dbReference type="EMBL" id="CAK5092130.1"/>
    </source>
</evidence>
<evidence type="ECO:0000313" key="2">
    <source>
        <dbReference type="Proteomes" id="UP001497535"/>
    </source>
</evidence>
<reference evidence="1" key="1">
    <citation type="submission" date="2023-11" db="EMBL/GenBank/DDBJ databases">
        <authorList>
            <person name="Poullet M."/>
        </authorList>
    </citation>
    <scope>NUCLEOTIDE SEQUENCE</scope>
    <source>
        <strain evidence="1">E1834</strain>
    </source>
</reference>
<protein>
    <submittedName>
        <fullName evidence="1">Uncharacterized protein</fullName>
    </submittedName>
</protein>
<name>A0ACB1AL27_MELEN</name>
<dbReference type="EMBL" id="CAVMJV010000093">
    <property type="protein sequence ID" value="CAK5092130.1"/>
    <property type="molecule type" value="Genomic_DNA"/>
</dbReference>
<organism evidence="1 2">
    <name type="scientific">Meloidogyne enterolobii</name>
    <name type="common">Root-knot nematode worm</name>
    <name type="synonym">Meloidogyne mayaguensis</name>
    <dbReference type="NCBI Taxonomy" id="390850"/>
    <lineage>
        <taxon>Eukaryota</taxon>
        <taxon>Metazoa</taxon>
        <taxon>Ecdysozoa</taxon>
        <taxon>Nematoda</taxon>
        <taxon>Chromadorea</taxon>
        <taxon>Rhabditida</taxon>
        <taxon>Tylenchina</taxon>
        <taxon>Tylenchomorpha</taxon>
        <taxon>Tylenchoidea</taxon>
        <taxon>Meloidogynidae</taxon>
        <taxon>Meloidogyninae</taxon>
        <taxon>Meloidogyne</taxon>
    </lineage>
</organism>
<gene>
    <name evidence="1" type="ORF">MENTE1834_LOCUS40020</name>
</gene>